<feature type="binding site" evidence="11 15">
    <location>
        <position position="259"/>
    </location>
    <ligand>
        <name>substrate</name>
    </ligand>
</feature>
<evidence type="ECO:0000313" key="18">
    <source>
        <dbReference type="EMBL" id="RUQ71392.1"/>
    </source>
</evidence>
<dbReference type="Pfam" id="PF00815">
    <property type="entry name" value="Histidinol_dh"/>
    <property type="match status" value="1"/>
</dbReference>
<dbReference type="InterPro" id="IPR001692">
    <property type="entry name" value="Histidinol_DH_CS"/>
</dbReference>
<evidence type="ECO:0000313" key="19">
    <source>
        <dbReference type="Proteomes" id="UP000280346"/>
    </source>
</evidence>
<dbReference type="Gene3D" id="1.20.5.1300">
    <property type="match status" value="1"/>
</dbReference>
<evidence type="ECO:0000256" key="14">
    <source>
        <dbReference type="PIRSR" id="PIRSR000099-2"/>
    </source>
</evidence>
<dbReference type="EC" id="1.1.1.23" evidence="3 11"/>
<dbReference type="PANTHER" id="PTHR21256:SF2">
    <property type="entry name" value="HISTIDINE BIOSYNTHESIS TRIFUNCTIONAL PROTEIN"/>
    <property type="match status" value="1"/>
</dbReference>
<dbReference type="InterPro" id="IPR012131">
    <property type="entry name" value="Hstdl_DH"/>
</dbReference>
<dbReference type="GO" id="GO:0008270">
    <property type="term" value="F:zinc ion binding"/>
    <property type="evidence" value="ECO:0007669"/>
    <property type="project" value="UniProtKB-UniRule"/>
</dbReference>
<protein>
    <recommendedName>
        <fullName evidence="3 11">Histidinol dehydrogenase</fullName>
        <shortName evidence="11">HDH</shortName>
        <ecNumber evidence="3 11">1.1.1.23</ecNumber>
    </recommendedName>
</protein>
<dbReference type="FunFam" id="3.40.50.1980:FF:000026">
    <property type="entry name" value="Histidinol dehydrogenase"/>
    <property type="match status" value="1"/>
</dbReference>
<dbReference type="RefSeq" id="WP_126998117.1">
    <property type="nucleotide sequence ID" value="NZ_JBNPXW010000003.1"/>
</dbReference>
<reference evidence="18 19" key="1">
    <citation type="submission" date="2018-12" db="EMBL/GenBank/DDBJ databases">
        <authorList>
            <person name="Yang Y."/>
        </authorList>
    </citation>
    <scope>NUCLEOTIDE SEQUENCE [LARGE SCALE GENOMIC DNA]</scope>
    <source>
        <strain evidence="18 19">GSF71</strain>
    </source>
</reference>
<dbReference type="AlphaFoldDB" id="A0A3S0XBF6"/>
<dbReference type="GO" id="GO:0051287">
    <property type="term" value="F:NAD binding"/>
    <property type="evidence" value="ECO:0007669"/>
    <property type="project" value="InterPro"/>
</dbReference>
<keyword evidence="7 11" id="KW-0560">Oxidoreductase</keyword>
<feature type="active site" description="Proton acceptor" evidence="11 13">
    <location>
        <position position="328"/>
    </location>
</feature>
<comment type="catalytic activity">
    <reaction evidence="10 11">
        <text>L-histidinol + 2 NAD(+) + H2O = L-histidine + 2 NADH + 3 H(+)</text>
        <dbReference type="Rhea" id="RHEA:20641"/>
        <dbReference type="ChEBI" id="CHEBI:15377"/>
        <dbReference type="ChEBI" id="CHEBI:15378"/>
        <dbReference type="ChEBI" id="CHEBI:57540"/>
        <dbReference type="ChEBI" id="CHEBI:57595"/>
        <dbReference type="ChEBI" id="CHEBI:57699"/>
        <dbReference type="ChEBI" id="CHEBI:57945"/>
        <dbReference type="EC" id="1.1.1.23"/>
    </reaction>
</comment>
<evidence type="ECO:0000256" key="6">
    <source>
        <dbReference type="ARBA" id="ARBA00022833"/>
    </source>
</evidence>
<feature type="binding site" evidence="11 15">
    <location>
        <position position="362"/>
    </location>
    <ligand>
        <name>substrate</name>
    </ligand>
</feature>
<feature type="binding site" evidence="11 15">
    <location>
        <position position="416"/>
    </location>
    <ligand>
        <name>substrate</name>
    </ligand>
</feature>
<evidence type="ECO:0000256" key="16">
    <source>
        <dbReference type="PIRSR" id="PIRSR000099-4"/>
    </source>
</evidence>
<dbReference type="Proteomes" id="UP000280346">
    <property type="component" value="Unassembled WGS sequence"/>
</dbReference>
<dbReference type="GO" id="GO:0000105">
    <property type="term" value="P:L-histidine biosynthetic process"/>
    <property type="evidence" value="ECO:0007669"/>
    <property type="project" value="UniProtKB-UniRule"/>
</dbReference>
<comment type="cofactor">
    <cofactor evidence="11 16">
        <name>Zn(2+)</name>
        <dbReference type="ChEBI" id="CHEBI:29105"/>
    </cofactor>
    <text evidence="11 16">Binds 1 zinc ion per subunit.</text>
</comment>
<comment type="similarity">
    <text evidence="2 11 12 17">Belongs to the histidinol dehydrogenase family.</text>
</comment>
<dbReference type="GO" id="GO:0005829">
    <property type="term" value="C:cytosol"/>
    <property type="evidence" value="ECO:0007669"/>
    <property type="project" value="TreeGrafter"/>
</dbReference>
<evidence type="ECO:0000256" key="4">
    <source>
        <dbReference type="ARBA" id="ARBA00022605"/>
    </source>
</evidence>
<dbReference type="PRINTS" id="PR00083">
    <property type="entry name" value="HOLDHDRGNASE"/>
</dbReference>
<dbReference type="GO" id="GO:0004399">
    <property type="term" value="F:histidinol dehydrogenase activity"/>
    <property type="evidence" value="ECO:0007669"/>
    <property type="project" value="UniProtKB-UniRule"/>
</dbReference>
<name>A0A3S0XBF6_9PROT</name>
<keyword evidence="6 11" id="KW-0862">Zinc</keyword>
<evidence type="ECO:0000256" key="2">
    <source>
        <dbReference type="ARBA" id="ARBA00010178"/>
    </source>
</evidence>
<dbReference type="PIRSF" id="PIRSF000099">
    <property type="entry name" value="Histidinol_dh"/>
    <property type="match status" value="1"/>
</dbReference>
<feature type="active site" description="Proton acceptor" evidence="11 13">
    <location>
        <position position="329"/>
    </location>
</feature>
<feature type="binding site" evidence="11 16">
    <location>
        <position position="262"/>
    </location>
    <ligand>
        <name>Zn(2+)</name>
        <dbReference type="ChEBI" id="CHEBI:29105"/>
    </ligand>
</feature>
<dbReference type="InterPro" id="IPR016161">
    <property type="entry name" value="Ald_DH/histidinol_DH"/>
</dbReference>
<feature type="binding site" evidence="11 16">
    <location>
        <position position="421"/>
    </location>
    <ligand>
        <name>Zn(2+)</name>
        <dbReference type="ChEBI" id="CHEBI:29105"/>
    </ligand>
</feature>
<evidence type="ECO:0000256" key="12">
    <source>
        <dbReference type="PIRNR" id="PIRNR000099"/>
    </source>
</evidence>
<comment type="pathway">
    <text evidence="1 11">Amino-acid biosynthesis; L-histidine biosynthesis; L-histidine from 5-phospho-alpha-D-ribose 1-diphosphate: step 9/9.</text>
</comment>
<dbReference type="FunFam" id="3.40.50.1980:FF:000001">
    <property type="entry name" value="Histidinol dehydrogenase"/>
    <property type="match status" value="1"/>
</dbReference>
<feature type="binding site" evidence="11 16">
    <location>
        <position position="362"/>
    </location>
    <ligand>
        <name>Zn(2+)</name>
        <dbReference type="ChEBI" id="CHEBI:29105"/>
    </ligand>
</feature>
<evidence type="ECO:0000256" key="7">
    <source>
        <dbReference type="ARBA" id="ARBA00023002"/>
    </source>
</evidence>
<proteinExistence type="inferred from homology"/>
<keyword evidence="19" id="KW-1185">Reference proteome</keyword>
<dbReference type="OrthoDB" id="9805269at2"/>
<dbReference type="InterPro" id="IPR022695">
    <property type="entry name" value="Histidinol_DH_monofunct"/>
</dbReference>
<dbReference type="PANTHER" id="PTHR21256">
    <property type="entry name" value="HISTIDINOL DEHYDROGENASE HDH"/>
    <property type="match status" value="1"/>
</dbReference>
<dbReference type="FunFam" id="1.20.5.1300:FF:000002">
    <property type="entry name" value="Histidinol dehydrogenase, chloroplastic"/>
    <property type="match status" value="1"/>
</dbReference>
<evidence type="ECO:0000256" key="8">
    <source>
        <dbReference type="ARBA" id="ARBA00023027"/>
    </source>
</evidence>
<evidence type="ECO:0000256" key="15">
    <source>
        <dbReference type="PIRSR" id="PIRSR000099-3"/>
    </source>
</evidence>
<evidence type="ECO:0000256" key="9">
    <source>
        <dbReference type="ARBA" id="ARBA00023102"/>
    </source>
</evidence>
<keyword evidence="9 11" id="KW-0368">Histidine biosynthesis</keyword>
<evidence type="ECO:0000256" key="13">
    <source>
        <dbReference type="PIRSR" id="PIRSR000099-1"/>
    </source>
</evidence>
<evidence type="ECO:0000256" key="3">
    <source>
        <dbReference type="ARBA" id="ARBA00012965"/>
    </source>
</evidence>
<feature type="binding site" evidence="11 15">
    <location>
        <position position="262"/>
    </location>
    <ligand>
        <name>substrate</name>
    </ligand>
</feature>
<feature type="binding site" evidence="11 14">
    <location>
        <position position="130"/>
    </location>
    <ligand>
        <name>NAD(+)</name>
        <dbReference type="ChEBI" id="CHEBI:57540"/>
    </ligand>
</feature>
<evidence type="ECO:0000256" key="5">
    <source>
        <dbReference type="ARBA" id="ARBA00022723"/>
    </source>
</evidence>
<feature type="binding site" evidence="11 15">
    <location>
        <position position="421"/>
    </location>
    <ligand>
        <name>substrate</name>
    </ligand>
</feature>
<keyword evidence="5 11" id="KW-0479">Metal-binding</keyword>
<dbReference type="CDD" id="cd06572">
    <property type="entry name" value="Histidinol_dh"/>
    <property type="match status" value="1"/>
</dbReference>
<dbReference type="NCBIfam" id="TIGR00069">
    <property type="entry name" value="hisD"/>
    <property type="match status" value="1"/>
</dbReference>
<dbReference type="UniPathway" id="UPA00031">
    <property type="reaction ID" value="UER00014"/>
</dbReference>
<evidence type="ECO:0000256" key="1">
    <source>
        <dbReference type="ARBA" id="ARBA00004940"/>
    </source>
</evidence>
<keyword evidence="8 11" id="KW-0520">NAD</keyword>
<evidence type="ECO:0000256" key="17">
    <source>
        <dbReference type="RuleBase" id="RU004175"/>
    </source>
</evidence>
<dbReference type="Gene3D" id="3.40.50.1980">
    <property type="entry name" value="Nitrogenase molybdenum iron protein domain"/>
    <property type="match status" value="2"/>
</dbReference>
<accession>A0A3S0XBF6</accession>
<dbReference type="EMBL" id="RZIJ01000008">
    <property type="protein sequence ID" value="RUQ71392.1"/>
    <property type="molecule type" value="Genomic_DNA"/>
</dbReference>
<dbReference type="HAMAP" id="MF_01024">
    <property type="entry name" value="HisD"/>
    <property type="match status" value="1"/>
</dbReference>
<evidence type="ECO:0000256" key="10">
    <source>
        <dbReference type="ARBA" id="ARBA00049489"/>
    </source>
</evidence>
<keyword evidence="4 11" id="KW-0028">Amino-acid biosynthesis</keyword>
<feature type="binding site" evidence="11 15">
    <location>
        <position position="237"/>
    </location>
    <ligand>
        <name>substrate</name>
    </ligand>
</feature>
<sequence>MPVRLDIRDAGFADDFEKLLHAKREASEDVQTLVAGVIGEVKARGDAALIDFTARWDRQTLTPETLRIAPEEIDAATAKCSPETLEALDLAAARIEDFHRRQVPEVVDYRDAQGVRLGARWTPVGAVGLYVPGGTASYPSSVLMNALPAKVAGVERIVMVVPTPDGVINPLVLAAAKRCGITELYRVGGAQAVAALAHGTATIRPVDKIVGPGNAFVAAAKRQVYGLVGIDSIAGPSEILVVADAANDPAWIAMDLLSQAEHDTSAQSILITDDADFADAVAAAVDKHLETLPRTAIAGESWRKHGAIVLVGDLSADAPALVDRLAPEHLELAVADPDALAAKIRNAGAIFLGRYTPEAIGDYVAGPNHVLPTARSARFSSGLNVLDFMKRTTFVGCDADSLRAIGPAAVTLARAEGLDAHALSVALRLPGGDHLPKGGRA</sequence>
<feature type="binding site" evidence="11 16">
    <location>
        <position position="259"/>
    </location>
    <ligand>
        <name>Zn(2+)</name>
        <dbReference type="ChEBI" id="CHEBI:29105"/>
    </ligand>
</feature>
<comment type="function">
    <text evidence="11">Catalyzes the sequential NAD-dependent oxidations of L-histidinol to L-histidinaldehyde and then to L-histidine.</text>
</comment>
<feature type="binding site" evidence="11 15">
    <location>
        <position position="329"/>
    </location>
    <ligand>
        <name>substrate</name>
    </ligand>
</feature>
<evidence type="ECO:0000256" key="11">
    <source>
        <dbReference type="HAMAP-Rule" id="MF_01024"/>
    </source>
</evidence>
<dbReference type="SUPFAM" id="SSF53720">
    <property type="entry name" value="ALDH-like"/>
    <property type="match status" value="1"/>
</dbReference>
<dbReference type="PROSITE" id="PS00611">
    <property type="entry name" value="HISOL_DEHYDROGENASE"/>
    <property type="match status" value="1"/>
</dbReference>
<feature type="binding site" evidence="11 14">
    <location>
        <position position="214"/>
    </location>
    <ligand>
        <name>NAD(+)</name>
        <dbReference type="ChEBI" id="CHEBI:57540"/>
    </ligand>
</feature>
<comment type="caution">
    <text evidence="18">The sequence shown here is derived from an EMBL/GenBank/DDBJ whole genome shotgun (WGS) entry which is preliminary data.</text>
</comment>
<organism evidence="18 19">
    <name type="scientific">Azospirillum doebereinerae</name>
    <dbReference type="NCBI Taxonomy" id="92933"/>
    <lineage>
        <taxon>Bacteria</taxon>
        <taxon>Pseudomonadati</taxon>
        <taxon>Pseudomonadota</taxon>
        <taxon>Alphaproteobacteria</taxon>
        <taxon>Rhodospirillales</taxon>
        <taxon>Azospirillaceae</taxon>
        <taxon>Azospirillum</taxon>
    </lineage>
</organism>
<feature type="binding site" evidence="11 14">
    <location>
        <position position="191"/>
    </location>
    <ligand>
        <name>NAD(+)</name>
        <dbReference type="ChEBI" id="CHEBI:57540"/>
    </ligand>
</feature>
<gene>
    <name evidence="11 18" type="primary">hisD</name>
    <name evidence="18" type="ORF">EJ913_12110</name>
</gene>